<reference evidence="4 5" key="1">
    <citation type="submission" date="2016-11" db="EMBL/GenBank/DDBJ databases">
        <authorList>
            <person name="Jaros S."/>
            <person name="Januszkiewicz K."/>
            <person name="Wedrychowicz H."/>
        </authorList>
    </citation>
    <scope>NUCLEOTIDE SEQUENCE [LARGE SCALE GENOMIC DNA]</scope>
    <source>
        <strain evidence="4 5">DSM 21425</strain>
    </source>
</reference>
<gene>
    <name evidence="4" type="ORF">SAMN04488096_107169</name>
</gene>
<dbReference type="InterPro" id="IPR025698">
    <property type="entry name" value="2TM_dom"/>
</dbReference>
<accession>A0A1M6G6T5</accession>
<dbReference type="STRING" id="579105.SAMN04488096_107169"/>
<name>A0A1M6G6T5_9FLAO</name>
<dbReference type="OrthoDB" id="1443721at2"/>
<evidence type="ECO:0000313" key="5">
    <source>
        <dbReference type="Proteomes" id="UP000184225"/>
    </source>
</evidence>
<sequence length="145" mass="17266">MTSEERKKGKIDPEQKLLIENAQRRIKQKKGLTTHFVVFIAFSIIFIILNLALDFGKDITLFGWPWFVWAILLWFLFIIIHTINVFIVNKLMGKEWEEKQFDRLIAKQQKKIIELQKRVDKEYPLPTEETTTPRLNHPDSENNTL</sequence>
<dbReference type="AlphaFoldDB" id="A0A1M6G6T5"/>
<protein>
    <submittedName>
        <fullName evidence="4">2TM domain-containing protein</fullName>
    </submittedName>
</protein>
<dbReference type="RefSeq" id="WP_073152222.1">
    <property type="nucleotide sequence ID" value="NZ_FQYY01000007.1"/>
</dbReference>
<dbReference type="Pfam" id="PF13239">
    <property type="entry name" value="2TM"/>
    <property type="match status" value="1"/>
</dbReference>
<feature type="compositionally biased region" description="Basic and acidic residues" evidence="1">
    <location>
        <begin position="136"/>
        <end position="145"/>
    </location>
</feature>
<keyword evidence="2" id="KW-0812">Transmembrane</keyword>
<evidence type="ECO:0000313" key="4">
    <source>
        <dbReference type="EMBL" id="SHJ05678.1"/>
    </source>
</evidence>
<feature type="transmembrane region" description="Helical" evidence="2">
    <location>
        <begin position="32"/>
        <end position="52"/>
    </location>
</feature>
<organism evidence="4 5">
    <name type="scientific">Mesonia phycicola</name>
    <dbReference type="NCBI Taxonomy" id="579105"/>
    <lineage>
        <taxon>Bacteria</taxon>
        <taxon>Pseudomonadati</taxon>
        <taxon>Bacteroidota</taxon>
        <taxon>Flavobacteriia</taxon>
        <taxon>Flavobacteriales</taxon>
        <taxon>Flavobacteriaceae</taxon>
        <taxon>Mesonia</taxon>
    </lineage>
</organism>
<dbReference type="Proteomes" id="UP000184225">
    <property type="component" value="Unassembled WGS sequence"/>
</dbReference>
<evidence type="ECO:0000259" key="3">
    <source>
        <dbReference type="Pfam" id="PF13239"/>
    </source>
</evidence>
<feature type="domain" description="2TM" evidence="3">
    <location>
        <begin position="20"/>
        <end position="105"/>
    </location>
</feature>
<feature type="region of interest" description="Disordered" evidence="1">
    <location>
        <begin position="126"/>
        <end position="145"/>
    </location>
</feature>
<dbReference type="EMBL" id="FQYY01000007">
    <property type="protein sequence ID" value="SHJ05678.1"/>
    <property type="molecule type" value="Genomic_DNA"/>
</dbReference>
<evidence type="ECO:0000256" key="2">
    <source>
        <dbReference type="SAM" id="Phobius"/>
    </source>
</evidence>
<keyword evidence="5" id="KW-1185">Reference proteome</keyword>
<keyword evidence="2" id="KW-0472">Membrane</keyword>
<evidence type="ECO:0000256" key="1">
    <source>
        <dbReference type="SAM" id="MobiDB-lite"/>
    </source>
</evidence>
<feature type="transmembrane region" description="Helical" evidence="2">
    <location>
        <begin position="64"/>
        <end position="87"/>
    </location>
</feature>
<keyword evidence="2" id="KW-1133">Transmembrane helix</keyword>
<proteinExistence type="predicted"/>